<evidence type="ECO:0000313" key="4">
    <source>
        <dbReference type="Proteomes" id="UP000694845"/>
    </source>
</evidence>
<evidence type="ECO:0000256" key="2">
    <source>
        <dbReference type="SAM" id="SignalP"/>
    </source>
</evidence>
<dbReference type="CDD" id="cd06263">
    <property type="entry name" value="MAM"/>
    <property type="match status" value="1"/>
</dbReference>
<dbReference type="AlphaFoldDB" id="A0A8B7YX33"/>
<dbReference type="Proteomes" id="UP000694845">
    <property type="component" value="Unplaced"/>
</dbReference>
<dbReference type="Gene3D" id="2.60.120.200">
    <property type="match status" value="1"/>
</dbReference>
<evidence type="ECO:0000313" key="5">
    <source>
        <dbReference type="RefSeq" id="XP_022097045.1"/>
    </source>
</evidence>
<reference evidence="5" key="1">
    <citation type="submission" date="2025-08" db="UniProtKB">
        <authorList>
            <consortium name="RefSeq"/>
        </authorList>
    </citation>
    <scope>IDENTIFICATION</scope>
</reference>
<feature type="domain" description="MAM" evidence="3">
    <location>
        <begin position="25"/>
        <end position="201"/>
    </location>
</feature>
<evidence type="ECO:0000256" key="1">
    <source>
        <dbReference type="SAM" id="Phobius"/>
    </source>
</evidence>
<dbReference type="InterPro" id="IPR051560">
    <property type="entry name" value="MAM_domain-containing"/>
</dbReference>
<name>A0A8B7YX33_ACAPL</name>
<dbReference type="SUPFAM" id="SSF49899">
    <property type="entry name" value="Concanavalin A-like lectins/glucanases"/>
    <property type="match status" value="1"/>
</dbReference>
<protein>
    <submittedName>
        <fullName evidence="5">MAM and LDL-receptor class A domain-containing protein 1-like</fullName>
    </submittedName>
</protein>
<feature type="signal peptide" evidence="2">
    <location>
        <begin position="1"/>
        <end position="20"/>
    </location>
</feature>
<dbReference type="Pfam" id="PF00629">
    <property type="entry name" value="MAM"/>
    <property type="match status" value="1"/>
</dbReference>
<keyword evidence="1" id="KW-1133">Transmembrane helix</keyword>
<keyword evidence="2" id="KW-0732">Signal</keyword>
<sequence length="354" mass="38862">MFRFCSYLVVLLCIEPISTSYRSLIACSFESACALRQDQGDDFDWMEGRGRMKGDGMFAPSGDHTYGTSVGVYFFTPSDVTREGQSGKLVSEPMPLAANTTVSVDFVYHMFDEEGQDRLGSLRVYINDDMIWSRTRNQGPTWMRAIVNATSTSTSIQVTFEGILGGMHSDIGLDDVLIGIYETTSPDFTTEVTPEVTPCETDTQGSWKVVACVSLLLVGCMGICLVIAAVFVLKIRKKINMTKGSVPSNVHLESGSRNAAPKQCHAGEDPDGYLPLNAAIAKTADKGISSGTASAPQVERHGDLYLQPTLPQQARKTMPHTDRPCNLFLRSRKVSWNNDNKDNQDCDYECLASE</sequence>
<feature type="chain" id="PRO_5034844862" evidence="2">
    <location>
        <begin position="21"/>
        <end position="354"/>
    </location>
</feature>
<dbReference type="SMART" id="SM00137">
    <property type="entry name" value="MAM"/>
    <property type="match status" value="1"/>
</dbReference>
<keyword evidence="1" id="KW-0472">Membrane</keyword>
<feature type="transmembrane region" description="Helical" evidence="1">
    <location>
        <begin position="207"/>
        <end position="233"/>
    </location>
</feature>
<dbReference type="GO" id="GO:0016020">
    <property type="term" value="C:membrane"/>
    <property type="evidence" value="ECO:0007669"/>
    <property type="project" value="InterPro"/>
</dbReference>
<dbReference type="InterPro" id="IPR000998">
    <property type="entry name" value="MAM_dom"/>
</dbReference>
<organism evidence="4 5">
    <name type="scientific">Acanthaster planci</name>
    <name type="common">Crown-of-thorns starfish</name>
    <dbReference type="NCBI Taxonomy" id="133434"/>
    <lineage>
        <taxon>Eukaryota</taxon>
        <taxon>Metazoa</taxon>
        <taxon>Echinodermata</taxon>
        <taxon>Eleutherozoa</taxon>
        <taxon>Asterozoa</taxon>
        <taxon>Asteroidea</taxon>
        <taxon>Valvatacea</taxon>
        <taxon>Valvatida</taxon>
        <taxon>Acanthasteridae</taxon>
        <taxon>Acanthaster</taxon>
    </lineage>
</organism>
<dbReference type="PANTHER" id="PTHR23282:SF101">
    <property type="entry name" value="MAM DOMAIN-CONTAINING PROTEIN"/>
    <property type="match status" value="1"/>
</dbReference>
<dbReference type="KEGG" id="aplc:110982719"/>
<gene>
    <name evidence="5" type="primary">LOC110982719</name>
</gene>
<dbReference type="PANTHER" id="PTHR23282">
    <property type="entry name" value="APICAL ENDOSOMAL GLYCOPROTEIN PRECURSOR"/>
    <property type="match status" value="1"/>
</dbReference>
<dbReference type="InterPro" id="IPR013320">
    <property type="entry name" value="ConA-like_dom_sf"/>
</dbReference>
<dbReference type="OrthoDB" id="10020495at2759"/>
<proteinExistence type="predicted"/>
<dbReference type="GeneID" id="110982719"/>
<keyword evidence="4" id="KW-1185">Reference proteome</keyword>
<dbReference type="PROSITE" id="PS50060">
    <property type="entry name" value="MAM_2"/>
    <property type="match status" value="1"/>
</dbReference>
<evidence type="ECO:0000259" key="3">
    <source>
        <dbReference type="PROSITE" id="PS50060"/>
    </source>
</evidence>
<dbReference type="RefSeq" id="XP_022097045.1">
    <property type="nucleotide sequence ID" value="XM_022241353.1"/>
</dbReference>
<keyword evidence="1" id="KW-0812">Transmembrane</keyword>
<dbReference type="OMA" id="TERPEHI"/>
<accession>A0A8B7YX33</accession>